<dbReference type="GO" id="GO:0005886">
    <property type="term" value="C:plasma membrane"/>
    <property type="evidence" value="ECO:0007669"/>
    <property type="project" value="TreeGrafter"/>
</dbReference>
<dbReference type="SUPFAM" id="SSF47874">
    <property type="entry name" value="Annexin"/>
    <property type="match status" value="1"/>
</dbReference>
<dbReference type="PANTHER" id="PTHR10502">
    <property type="entry name" value="ANNEXIN"/>
    <property type="match status" value="1"/>
</dbReference>
<reference evidence="1 2" key="1">
    <citation type="submission" date="2020-08" db="EMBL/GenBank/DDBJ databases">
        <title>Plant Genome Project.</title>
        <authorList>
            <person name="Zhang R.-G."/>
        </authorList>
    </citation>
    <scope>NUCLEOTIDE SEQUENCE [LARGE SCALE GENOMIC DNA]</scope>
    <source>
        <tissue evidence="1">Rhizome</tissue>
    </source>
</reference>
<dbReference type="GO" id="GO:0009408">
    <property type="term" value="P:response to heat"/>
    <property type="evidence" value="ECO:0007669"/>
    <property type="project" value="TreeGrafter"/>
</dbReference>
<dbReference type="AlphaFoldDB" id="A0A8J5KCN2"/>
<evidence type="ECO:0000313" key="1">
    <source>
        <dbReference type="EMBL" id="KAG6484487.1"/>
    </source>
</evidence>
<dbReference type="GO" id="GO:0009651">
    <property type="term" value="P:response to salt stress"/>
    <property type="evidence" value="ECO:0007669"/>
    <property type="project" value="TreeGrafter"/>
</dbReference>
<protein>
    <submittedName>
        <fullName evidence="1">Uncharacterized protein</fullName>
    </submittedName>
</protein>
<organism evidence="1 2">
    <name type="scientific">Zingiber officinale</name>
    <name type="common">Ginger</name>
    <name type="synonym">Amomum zingiber</name>
    <dbReference type="NCBI Taxonomy" id="94328"/>
    <lineage>
        <taxon>Eukaryota</taxon>
        <taxon>Viridiplantae</taxon>
        <taxon>Streptophyta</taxon>
        <taxon>Embryophyta</taxon>
        <taxon>Tracheophyta</taxon>
        <taxon>Spermatophyta</taxon>
        <taxon>Magnoliopsida</taxon>
        <taxon>Liliopsida</taxon>
        <taxon>Zingiberales</taxon>
        <taxon>Zingiberaceae</taxon>
        <taxon>Zingiber</taxon>
    </lineage>
</organism>
<proteinExistence type="predicted"/>
<dbReference type="GO" id="GO:0005737">
    <property type="term" value="C:cytoplasm"/>
    <property type="evidence" value="ECO:0007669"/>
    <property type="project" value="TreeGrafter"/>
</dbReference>
<evidence type="ECO:0000313" key="2">
    <source>
        <dbReference type="Proteomes" id="UP000734854"/>
    </source>
</evidence>
<gene>
    <name evidence="1" type="ORF">ZIOFF_053005</name>
</gene>
<dbReference type="PANTHER" id="PTHR10502:SF193">
    <property type="entry name" value="ANNEXIN D8"/>
    <property type="match status" value="1"/>
</dbReference>
<comment type="caution">
    <text evidence="1">The sequence shown here is derived from an EMBL/GenBank/DDBJ whole genome shotgun (WGS) entry which is preliminary data.</text>
</comment>
<dbReference type="GO" id="GO:0005544">
    <property type="term" value="F:calcium-dependent phospholipid binding"/>
    <property type="evidence" value="ECO:0007669"/>
    <property type="project" value="InterPro"/>
</dbReference>
<sequence>MNAVSLKQIHPTSVVLRGFLWSSVSQDTTTNYDPHQALVVSAMREEVAAHTVGDLRQLLVALVSTYRCDGEEIDVGVARSEAKTNQAFTANPPNEFARALRTAIRCIISPHKYYVKVLRRAICSKNTDEDALTLVVVMHAERI</sequence>
<dbReference type="EMBL" id="JACMSC010000015">
    <property type="protein sequence ID" value="KAG6484487.1"/>
    <property type="molecule type" value="Genomic_DNA"/>
</dbReference>
<dbReference type="GO" id="GO:0005509">
    <property type="term" value="F:calcium ion binding"/>
    <property type="evidence" value="ECO:0007669"/>
    <property type="project" value="InterPro"/>
</dbReference>
<dbReference type="GO" id="GO:0009409">
    <property type="term" value="P:response to cold"/>
    <property type="evidence" value="ECO:0007669"/>
    <property type="project" value="TreeGrafter"/>
</dbReference>
<name>A0A8J5KCN2_ZINOF</name>
<dbReference type="InterPro" id="IPR037104">
    <property type="entry name" value="Annexin_sf"/>
</dbReference>
<keyword evidence="2" id="KW-1185">Reference proteome</keyword>
<accession>A0A8J5KCN2</accession>
<dbReference type="GO" id="GO:0009414">
    <property type="term" value="P:response to water deprivation"/>
    <property type="evidence" value="ECO:0007669"/>
    <property type="project" value="TreeGrafter"/>
</dbReference>
<dbReference type="Proteomes" id="UP000734854">
    <property type="component" value="Unassembled WGS sequence"/>
</dbReference>
<dbReference type="GO" id="GO:0001786">
    <property type="term" value="F:phosphatidylserine binding"/>
    <property type="evidence" value="ECO:0007669"/>
    <property type="project" value="TreeGrafter"/>
</dbReference>